<keyword evidence="3 8" id="KW-0812">Transmembrane</keyword>
<dbReference type="PANTHER" id="PTHR21320">
    <property type="entry name" value="CYTOCHROME C OXIDASE ASSEMBLY PROTEIN COX11-RELATED"/>
    <property type="match status" value="1"/>
</dbReference>
<proteinExistence type="inferred from homology"/>
<keyword evidence="4 8" id="KW-1133">Transmembrane helix</keyword>
<comment type="caution">
    <text evidence="9">The sequence shown here is derived from an EMBL/GenBank/DDBJ whole genome shotgun (WGS) entry which is preliminary data.</text>
</comment>
<evidence type="ECO:0000313" key="10">
    <source>
        <dbReference type="Proteomes" id="UP001186944"/>
    </source>
</evidence>
<dbReference type="InterPro" id="IPR007533">
    <property type="entry name" value="Cyt_c_oxidase_assmbl_CtaG"/>
</dbReference>
<dbReference type="SUPFAM" id="SSF110111">
    <property type="entry name" value="Ctag/Cox11"/>
    <property type="match status" value="1"/>
</dbReference>
<dbReference type="FunFam" id="2.60.370.10:FF:000001">
    <property type="entry name" value="COX11 cytochrome c oxidase assembly homolog"/>
    <property type="match status" value="1"/>
</dbReference>
<dbReference type="InterPro" id="IPR023471">
    <property type="entry name" value="CtaG/Cox11_dom_sf"/>
</dbReference>
<dbReference type="AlphaFoldDB" id="A0AA89BWV0"/>
<reference evidence="9" key="1">
    <citation type="submission" date="2019-08" db="EMBL/GenBank/DDBJ databases">
        <title>The improved chromosome-level genome for the pearl oyster Pinctada fucata martensii using PacBio sequencing and Hi-C.</title>
        <authorList>
            <person name="Zheng Z."/>
        </authorList>
    </citation>
    <scope>NUCLEOTIDE SEQUENCE</scope>
    <source>
        <strain evidence="9">ZZ-2019</strain>
        <tissue evidence="9">Adductor muscle</tissue>
    </source>
</reference>
<protein>
    <recommendedName>
        <fullName evidence="7">Cytochrome c oxidase assembly protein COX11, mitochondrial</fullName>
    </recommendedName>
</protein>
<evidence type="ECO:0000256" key="6">
    <source>
        <dbReference type="ARBA" id="ARBA00063165"/>
    </source>
</evidence>
<keyword evidence="5 8" id="KW-0472">Membrane</keyword>
<dbReference type="PANTHER" id="PTHR21320:SF3">
    <property type="entry name" value="CYTOCHROME C OXIDASE ASSEMBLY PROTEIN COX11, MITOCHONDRIAL-RELATED"/>
    <property type="match status" value="1"/>
</dbReference>
<dbReference type="GO" id="GO:0005507">
    <property type="term" value="F:copper ion binding"/>
    <property type="evidence" value="ECO:0007669"/>
    <property type="project" value="InterPro"/>
</dbReference>
<organism evidence="9 10">
    <name type="scientific">Pinctada imbricata</name>
    <name type="common">Atlantic pearl-oyster</name>
    <name type="synonym">Pinctada martensii</name>
    <dbReference type="NCBI Taxonomy" id="66713"/>
    <lineage>
        <taxon>Eukaryota</taxon>
        <taxon>Metazoa</taxon>
        <taxon>Spiralia</taxon>
        <taxon>Lophotrochozoa</taxon>
        <taxon>Mollusca</taxon>
        <taxon>Bivalvia</taxon>
        <taxon>Autobranchia</taxon>
        <taxon>Pteriomorphia</taxon>
        <taxon>Pterioida</taxon>
        <taxon>Pterioidea</taxon>
        <taxon>Pteriidae</taxon>
        <taxon>Pinctada</taxon>
    </lineage>
</organism>
<dbReference type="Gene3D" id="2.60.370.10">
    <property type="entry name" value="Ctag/Cox11"/>
    <property type="match status" value="1"/>
</dbReference>
<dbReference type="GO" id="GO:0005743">
    <property type="term" value="C:mitochondrial inner membrane"/>
    <property type="evidence" value="ECO:0007669"/>
    <property type="project" value="UniProtKB-SubCell"/>
</dbReference>
<evidence type="ECO:0000256" key="2">
    <source>
        <dbReference type="ARBA" id="ARBA00004243"/>
    </source>
</evidence>
<comment type="subunit">
    <text evidence="6">Interacts with CNNM4/ACDP4. Interacts with RANBP2.</text>
</comment>
<name>A0AA89BWV0_PINIB</name>
<accession>A0AA89BWV0</accession>
<evidence type="ECO:0000256" key="3">
    <source>
        <dbReference type="ARBA" id="ARBA00022692"/>
    </source>
</evidence>
<keyword evidence="10" id="KW-1185">Reference proteome</keyword>
<feature type="transmembrane region" description="Helical" evidence="8">
    <location>
        <begin position="142"/>
        <end position="163"/>
    </location>
</feature>
<dbReference type="NCBIfam" id="NF003465">
    <property type="entry name" value="PRK05089.1"/>
    <property type="match status" value="1"/>
</dbReference>
<sequence>MALYNFRGFCIKNNRFFAKEFSKCTVHSQYFSSCSFSKNLTLCRGSLAKNAQNKHVAQQGINRTVRNFISSICIKGYDCGHSKLEHAHKNSCNVFLTPKSQGLNINSIRCRADDYDSELRRYKRSRNPFHQENDDEVGKNTVMYLAAMAIFFLGASYAAVPLYRAFCQKTGRGGKSVQAKAENVEKMKPGERELTIQFNADVDSSMRWNFRPQQTEVKVRSGETALAFYTAMNPADKPIIGISTYSVIPWEAGAYFNKIQCFCFEEQRLNPGEQVDMPVFFFIDPEIENDPALDTCSTITLSYTFFESKDDLNLPYPGYATKTPPIMQPNTA</sequence>
<evidence type="ECO:0000256" key="8">
    <source>
        <dbReference type="SAM" id="Phobius"/>
    </source>
</evidence>
<gene>
    <name evidence="9" type="ORF">FSP39_011063</name>
</gene>
<comment type="subcellular location">
    <subcellularLocation>
        <location evidence="2">Mitochondrion inner membrane</location>
        <topology evidence="2">Single-pass membrane protein</topology>
        <orientation evidence="2">Intermembrane side</orientation>
    </subcellularLocation>
</comment>
<dbReference type="Proteomes" id="UP001186944">
    <property type="component" value="Unassembled WGS sequence"/>
</dbReference>
<evidence type="ECO:0000256" key="7">
    <source>
        <dbReference type="ARBA" id="ARBA00068998"/>
    </source>
</evidence>
<dbReference type="EMBL" id="VSWD01000010">
    <property type="protein sequence ID" value="KAK3090343.1"/>
    <property type="molecule type" value="Genomic_DNA"/>
</dbReference>
<evidence type="ECO:0000256" key="1">
    <source>
        <dbReference type="ARBA" id="ARBA00004007"/>
    </source>
</evidence>
<evidence type="ECO:0000256" key="5">
    <source>
        <dbReference type="ARBA" id="ARBA00023136"/>
    </source>
</evidence>
<evidence type="ECO:0000313" key="9">
    <source>
        <dbReference type="EMBL" id="KAK3090343.1"/>
    </source>
</evidence>
<evidence type="ECO:0000256" key="4">
    <source>
        <dbReference type="ARBA" id="ARBA00022989"/>
    </source>
</evidence>
<dbReference type="HAMAP" id="MF_00155">
    <property type="entry name" value="CtaG"/>
    <property type="match status" value="1"/>
</dbReference>
<dbReference type="Pfam" id="PF04442">
    <property type="entry name" value="CtaG_Cox11"/>
    <property type="match status" value="1"/>
</dbReference>
<comment type="function">
    <text evidence="1">Exerts its effect at some terminal stage of cytochrome c oxidase synthesis, probably by being involved in the insertion of the copper B into subunit I.</text>
</comment>